<proteinExistence type="predicted"/>
<accession>A0ABU0SYX0</accession>
<dbReference type="RefSeq" id="WP_307523828.1">
    <property type="nucleotide sequence ID" value="NZ_JAUSZI010000002.1"/>
</dbReference>
<protein>
    <submittedName>
        <fullName evidence="2">Uncharacterized protein</fullName>
    </submittedName>
</protein>
<evidence type="ECO:0000313" key="3">
    <source>
        <dbReference type="Proteomes" id="UP001230328"/>
    </source>
</evidence>
<reference evidence="2 3" key="1">
    <citation type="submission" date="2023-07" db="EMBL/GenBank/DDBJ databases">
        <title>Comparative genomics of wheat-associated soil bacteria to identify genetic determinants of phenazine resistance.</title>
        <authorList>
            <person name="Mouncey N."/>
        </authorList>
    </citation>
    <scope>NUCLEOTIDE SEQUENCE [LARGE SCALE GENOMIC DNA]</scope>
    <source>
        <strain evidence="2 3">V2I4</strain>
    </source>
</reference>
<name>A0ABU0SYX0_9ACTN</name>
<comment type="caution">
    <text evidence="2">The sequence shown here is derived from an EMBL/GenBank/DDBJ whole genome shotgun (WGS) entry which is preliminary data.</text>
</comment>
<dbReference type="EMBL" id="JAUSZI010000002">
    <property type="protein sequence ID" value="MDQ1028757.1"/>
    <property type="molecule type" value="Genomic_DNA"/>
</dbReference>
<feature type="compositionally biased region" description="Gly residues" evidence="1">
    <location>
        <begin position="96"/>
        <end position="126"/>
    </location>
</feature>
<gene>
    <name evidence="2" type="ORF">QF035_006339</name>
</gene>
<organism evidence="2 3">
    <name type="scientific">Streptomyces umbrinus</name>
    <dbReference type="NCBI Taxonomy" id="67370"/>
    <lineage>
        <taxon>Bacteria</taxon>
        <taxon>Bacillati</taxon>
        <taxon>Actinomycetota</taxon>
        <taxon>Actinomycetes</taxon>
        <taxon>Kitasatosporales</taxon>
        <taxon>Streptomycetaceae</taxon>
        <taxon>Streptomyces</taxon>
        <taxon>Streptomyces phaeochromogenes group</taxon>
    </lineage>
</organism>
<evidence type="ECO:0000256" key="1">
    <source>
        <dbReference type="SAM" id="MobiDB-lite"/>
    </source>
</evidence>
<evidence type="ECO:0000313" key="2">
    <source>
        <dbReference type="EMBL" id="MDQ1028757.1"/>
    </source>
</evidence>
<feature type="region of interest" description="Disordered" evidence="1">
    <location>
        <begin position="174"/>
        <end position="210"/>
    </location>
</feature>
<feature type="compositionally biased region" description="Low complexity" evidence="1">
    <location>
        <begin position="40"/>
        <end position="50"/>
    </location>
</feature>
<keyword evidence="3" id="KW-1185">Reference proteome</keyword>
<feature type="compositionally biased region" description="Pro residues" evidence="1">
    <location>
        <begin position="51"/>
        <end position="64"/>
    </location>
</feature>
<sequence length="210" mass="19863">MPLFNRADWPRDHRDEVVAGALVGAVLIVLGYASGIGAPPSSGPAQAAVPPASPPAATAPPSTTPEPGEDAPEGAAPVPQVPVGNGELPIGTGVVPIGGGGHAGHGTGGGSGESGTGGHDGHGGQGTTPTPTPTPSPSGSAGEEPPADDSCDDGDVHLVQPLLTGIAGLTGQALGLVGGTEPTPEPTPSLCVGVATPGLLSAPDDAEATP</sequence>
<feature type="region of interest" description="Disordered" evidence="1">
    <location>
        <begin position="40"/>
        <end position="157"/>
    </location>
</feature>
<dbReference type="Proteomes" id="UP001230328">
    <property type="component" value="Unassembled WGS sequence"/>
</dbReference>